<dbReference type="OrthoDB" id="5117727at2"/>
<feature type="transmembrane region" description="Helical" evidence="1">
    <location>
        <begin position="116"/>
        <end position="137"/>
    </location>
</feature>
<dbReference type="Proteomes" id="UP000032120">
    <property type="component" value="Unassembled WGS sequence"/>
</dbReference>
<sequence>MEREPSPADSIAALEATRELNAERLQRPKRYWTMLACMLSIYALMPYTRSWPAWMQYAAPLAALFVIFAVSAWKQPSAVRKIRLSGAMTLQLIGFALSGGILVGLSGALYAEHGLWWLPAVAAVLVFALVSAGGRAMDSSWARRASRGGN</sequence>
<feature type="transmembrane region" description="Helical" evidence="1">
    <location>
        <begin position="31"/>
        <end position="48"/>
    </location>
</feature>
<dbReference type="RefSeq" id="WP_042542648.1">
    <property type="nucleotide sequence ID" value="NZ_JXSQ01000001.1"/>
</dbReference>
<gene>
    <name evidence="2" type="ORF">SD72_01660</name>
</gene>
<accession>A0A0D0IQM4</accession>
<dbReference type="AlphaFoldDB" id="A0A0D0IQM4"/>
<proteinExistence type="predicted"/>
<protein>
    <recommendedName>
        <fullName evidence="4">Transmembrane protein</fullName>
    </recommendedName>
</protein>
<evidence type="ECO:0008006" key="4">
    <source>
        <dbReference type="Google" id="ProtNLM"/>
    </source>
</evidence>
<keyword evidence="1" id="KW-1133">Transmembrane helix</keyword>
<feature type="transmembrane region" description="Helical" evidence="1">
    <location>
        <begin position="85"/>
        <end position="110"/>
    </location>
</feature>
<evidence type="ECO:0000313" key="3">
    <source>
        <dbReference type="Proteomes" id="UP000032120"/>
    </source>
</evidence>
<feature type="transmembrane region" description="Helical" evidence="1">
    <location>
        <begin position="54"/>
        <end position="73"/>
    </location>
</feature>
<dbReference type="EMBL" id="JXSQ01000001">
    <property type="protein sequence ID" value="KIP53889.1"/>
    <property type="molecule type" value="Genomic_DNA"/>
</dbReference>
<organism evidence="2 3">
    <name type="scientific">Leucobacter komagatae</name>
    <dbReference type="NCBI Taxonomy" id="55969"/>
    <lineage>
        <taxon>Bacteria</taxon>
        <taxon>Bacillati</taxon>
        <taxon>Actinomycetota</taxon>
        <taxon>Actinomycetes</taxon>
        <taxon>Micrococcales</taxon>
        <taxon>Microbacteriaceae</taxon>
        <taxon>Leucobacter</taxon>
    </lineage>
</organism>
<keyword evidence="3" id="KW-1185">Reference proteome</keyword>
<comment type="caution">
    <text evidence="2">The sequence shown here is derived from an EMBL/GenBank/DDBJ whole genome shotgun (WGS) entry which is preliminary data.</text>
</comment>
<reference evidence="2 3" key="1">
    <citation type="submission" date="2015-01" db="EMBL/GenBank/DDBJ databases">
        <title>Draft genome sequence of Leucobacter komagatae strain VKM ST2845.</title>
        <authorList>
            <person name="Karlyshev A.V."/>
            <person name="Kudryashova E.B."/>
        </authorList>
    </citation>
    <scope>NUCLEOTIDE SEQUENCE [LARGE SCALE GENOMIC DNA]</scope>
    <source>
        <strain evidence="2 3">VKM ST2845</strain>
    </source>
</reference>
<evidence type="ECO:0000256" key="1">
    <source>
        <dbReference type="SAM" id="Phobius"/>
    </source>
</evidence>
<keyword evidence="1" id="KW-0812">Transmembrane</keyword>
<name>A0A0D0IQM4_9MICO</name>
<evidence type="ECO:0000313" key="2">
    <source>
        <dbReference type="EMBL" id="KIP53889.1"/>
    </source>
</evidence>
<keyword evidence="1" id="KW-0472">Membrane</keyword>